<protein>
    <submittedName>
        <fullName evidence="1">Uncharacterized protein</fullName>
    </submittedName>
</protein>
<accession>A0ABY2TNC6</accession>
<organism evidence="1 2">
    <name type="scientific">Brachyspira catarrhinii</name>
    <dbReference type="NCBI Taxonomy" id="2528966"/>
    <lineage>
        <taxon>Bacteria</taxon>
        <taxon>Pseudomonadati</taxon>
        <taxon>Spirochaetota</taxon>
        <taxon>Spirochaetia</taxon>
        <taxon>Brachyspirales</taxon>
        <taxon>Brachyspiraceae</taxon>
        <taxon>Brachyspira</taxon>
    </lineage>
</organism>
<evidence type="ECO:0000313" key="1">
    <source>
        <dbReference type="EMBL" id="TKZ29733.1"/>
    </source>
</evidence>
<comment type="caution">
    <text evidence="1">The sequence shown here is derived from an EMBL/GenBank/DDBJ whole genome shotgun (WGS) entry which is preliminary data.</text>
</comment>
<dbReference type="Proteomes" id="UP000310168">
    <property type="component" value="Unassembled WGS sequence"/>
</dbReference>
<proteinExistence type="predicted"/>
<keyword evidence="2" id="KW-1185">Reference proteome</keyword>
<dbReference type="RefSeq" id="WP_137999133.1">
    <property type="nucleotide sequence ID" value="NZ_SJDU01000394.1"/>
</dbReference>
<reference evidence="1 2" key="1">
    <citation type="journal article" date="2019" name="Anaerobe">
        <title>Brachyspira catarrhinii sp. nov., an anaerobic intestinal spirochaete isolated from vervet monkeys may have been misidentified as Brachyspira aalborgi in previous studies.</title>
        <authorList>
            <person name="Phillips N.D."/>
            <person name="La T."/>
            <person name="Hampson D.J."/>
        </authorList>
    </citation>
    <scope>NUCLEOTIDE SEQUENCE [LARGE SCALE GENOMIC DNA]</scope>
    <source>
        <strain evidence="1 2">Z12</strain>
    </source>
</reference>
<gene>
    <name evidence="1" type="ORF">EZH24_10855</name>
</gene>
<evidence type="ECO:0000313" key="2">
    <source>
        <dbReference type="Proteomes" id="UP000310168"/>
    </source>
</evidence>
<name>A0ABY2TNC6_9SPIR</name>
<sequence length="64" mass="7870">MLIVIDRIDSLKIMKDRLKFLEKEYEKTNDFKLLYEIKTCKQIIKRDALALVEELEQEKYYNKK</sequence>
<dbReference type="EMBL" id="SJDU01000394">
    <property type="protein sequence ID" value="TKZ29733.1"/>
    <property type="molecule type" value="Genomic_DNA"/>
</dbReference>